<evidence type="ECO:0000313" key="12">
    <source>
        <dbReference type="EMBL" id="RHZ96517.1"/>
    </source>
</evidence>
<evidence type="ECO:0000256" key="3">
    <source>
        <dbReference type="ARBA" id="ARBA00022553"/>
    </source>
</evidence>
<keyword evidence="3 8" id="KW-0597">Phosphoprotein</keyword>
<dbReference type="CDD" id="cd00156">
    <property type="entry name" value="REC"/>
    <property type="match status" value="1"/>
</dbReference>
<dbReference type="RefSeq" id="WP_118999737.1">
    <property type="nucleotide sequence ID" value="NZ_QWGP01000005.1"/>
</dbReference>
<evidence type="ECO:0000256" key="8">
    <source>
        <dbReference type="PROSITE-ProRule" id="PRU00169"/>
    </source>
</evidence>
<keyword evidence="7" id="KW-0067">ATP-binding</keyword>
<feature type="domain" description="Histidine kinase" evidence="10">
    <location>
        <begin position="155"/>
        <end position="346"/>
    </location>
</feature>
<dbReference type="SUPFAM" id="SSF55874">
    <property type="entry name" value="ATPase domain of HSP90 chaperone/DNA topoisomerase II/histidine kinase"/>
    <property type="match status" value="1"/>
</dbReference>
<dbReference type="InterPro" id="IPR001789">
    <property type="entry name" value="Sig_transdc_resp-reg_receiver"/>
</dbReference>
<sequence length="350" mass="37174">MKDAPKRPRILYVDDDPVLARLIQKALSRVDMEVIHAPDATEAYRLLAAEEFQAVVLDHYLPSGTGLEILGRMRAEGSKIAAIYVTGSSDATIAVAALKAGADDYVIKSATEDFLPLLQRSIRQSIAKLELEEAKARADAETRAARARAEMLLSEVHHRVANSLAMVQSLLRLQAQASGSEEVKSALAEAQGRIGAVAAVHRSLYLGNEGRQVELGTYLRTMLADFTATLPPGVKLDVSTEPVQVSADRAVCLGVVVSELVTNAAKYAWPCGSGGSLTVSLTEPEPGRGRLSVSDDGIGSTPLAETRGTGLGRRLMRAMVDQLGGTVEQPVAAQGTTVVIDFEAECEAVS</sequence>
<dbReference type="Pfam" id="PF07568">
    <property type="entry name" value="HisKA_2"/>
    <property type="match status" value="1"/>
</dbReference>
<evidence type="ECO:0000256" key="9">
    <source>
        <dbReference type="SAM" id="MobiDB-lite"/>
    </source>
</evidence>
<dbReference type="Proteomes" id="UP000266305">
    <property type="component" value="Unassembled WGS sequence"/>
</dbReference>
<dbReference type="Gene3D" id="3.40.50.2300">
    <property type="match status" value="1"/>
</dbReference>
<dbReference type="AlphaFoldDB" id="A0AAX1UNE3"/>
<keyword evidence="5" id="KW-0547">Nucleotide-binding</keyword>
<gene>
    <name evidence="12" type="ORF">D1114_07365</name>
</gene>
<dbReference type="EC" id="2.7.13.3" evidence="2"/>
<reference evidence="12 13" key="1">
    <citation type="submission" date="2018-08" db="EMBL/GenBank/DDBJ databases">
        <title>Draft genome sequence of Rhodobacter sphaeroides FY.</title>
        <authorList>
            <person name="Rayyan A."/>
            <person name="Meyer T.E."/>
            <person name="Kyndt J.A."/>
        </authorList>
    </citation>
    <scope>NUCLEOTIDE SEQUENCE [LARGE SCALE GENOMIC DNA]</scope>
    <source>
        <strain evidence="12 13">FY</strain>
    </source>
</reference>
<dbReference type="EMBL" id="QWGP01000005">
    <property type="protein sequence ID" value="RHZ96517.1"/>
    <property type="molecule type" value="Genomic_DNA"/>
</dbReference>
<keyword evidence="4" id="KW-0808">Transferase</keyword>
<dbReference type="Pfam" id="PF02518">
    <property type="entry name" value="HATPase_c"/>
    <property type="match status" value="1"/>
</dbReference>
<organism evidence="12 13">
    <name type="scientific">Cereibacter sphaeroides</name>
    <name type="common">Rhodobacter sphaeroides</name>
    <dbReference type="NCBI Taxonomy" id="1063"/>
    <lineage>
        <taxon>Bacteria</taxon>
        <taxon>Pseudomonadati</taxon>
        <taxon>Pseudomonadota</taxon>
        <taxon>Alphaproteobacteria</taxon>
        <taxon>Rhodobacterales</taxon>
        <taxon>Paracoccaceae</taxon>
        <taxon>Cereibacter</taxon>
    </lineage>
</organism>
<keyword evidence="6" id="KW-0418">Kinase</keyword>
<dbReference type="GO" id="GO:0005524">
    <property type="term" value="F:ATP binding"/>
    <property type="evidence" value="ECO:0007669"/>
    <property type="project" value="UniProtKB-KW"/>
</dbReference>
<dbReference type="InterPro" id="IPR011006">
    <property type="entry name" value="CheY-like_superfamily"/>
</dbReference>
<feature type="domain" description="Response regulatory" evidence="11">
    <location>
        <begin position="9"/>
        <end position="123"/>
    </location>
</feature>
<comment type="caution">
    <text evidence="12">The sequence shown here is derived from an EMBL/GenBank/DDBJ whole genome shotgun (WGS) entry which is preliminary data.</text>
</comment>
<dbReference type="GO" id="GO:0004673">
    <property type="term" value="F:protein histidine kinase activity"/>
    <property type="evidence" value="ECO:0007669"/>
    <property type="project" value="UniProtKB-EC"/>
</dbReference>
<dbReference type="InterPro" id="IPR036890">
    <property type="entry name" value="HATPase_C_sf"/>
</dbReference>
<feature type="region of interest" description="Disordered" evidence="9">
    <location>
        <begin position="284"/>
        <end position="306"/>
    </location>
</feature>
<feature type="modified residue" description="4-aspartylphosphate" evidence="8">
    <location>
        <position position="58"/>
    </location>
</feature>
<comment type="catalytic activity">
    <reaction evidence="1">
        <text>ATP + protein L-histidine = ADP + protein N-phospho-L-histidine.</text>
        <dbReference type="EC" id="2.7.13.3"/>
    </reaction>
</comment>
<protein>
    <recommendedName>
        <fullName evidence="2">histidine kinase</fullName>
        <ecNumber evidence="2">2.7.13.3</ecNumber>
    </recommendedName>
</protein>
<dbReference type="PROSITE" id="PS50110">
    <property type="entry name" value="RESPONSE_REGULATORY"/>
    <property type="match status" value="1"/>
</dbReference>
<evidence type="ECO:0000256" key="7">
    <source>
        <dbReference type="ARBA" id="ARBA00022840"/>
    </source>
</evidence>
<dbReference type="InterPro" id="IPR011102">
    <property type="entry name" value="Sig_transdc_His_kinase_HWE"/>
</dbReference>
<dbReference type="InterPro" id="IPR011495">
    <property type="entry name" value="Sig_transdc_His_kin_sub2_dim/P"/>
</dbReference>
<evidence type="ECO:0000256" key="2">
    <source>
        <dbReference type="ARBA" id="ARBA00012438"/>
    </source>
</evidence>
<accession>A0AAX1UNE3</accession>
<dbReference type="InterPro" id="IPR003594">
    <property type="entry name" value="HATPase_dom"/>
</dbReference>
<evidence type="ECO:0000259" key="11">
    <source>
        <dbReference type="PROSITE" id="PS50110"/>
    </source>
</evidence>
<evidence type="ECO:0000259" key="10">
    <source>
        <dbReference type="PROSITE" id="PS50109"/>
    </source>
</evidence>
<evidence type="ECO:0000313" key="13">
    <source>
        <dbReference type="Proteomes" id="UP000266305"/>
    </source>
</evidence>
<dbReference type="Gene3D" id="3.30.565.10">
    <property type="entry name" value="Histidine kinase-like ATPase, C-terminal domain"/>
    <property type="match status" value="1"/>
</dbReference>
<dbReference type="PANTHER" id="PTHR41523:SF8">
    <property type="entry name" value="ETHYLENE RESPONSE SENSOR PROTEIN"/>
    <property type="match status" value="1"/>
</dbReference>
<dbReference type="SMART" id="SM00911">
    <property type="entry name" value="HWE_HK"/>
    <property type="match status" value="1"/>
</dbReference>
<dbReference type="InterPro" id="IPR005467">
    <property type="entry name" value="His_kinase_dom"/>
</dbReference>
<evidence type="ECO:0000256" key="5">
    <source>
        <dbReference type="ARBA" id="ARBA00022741"/>
    </source>
</evidence>
<dbReference type="Pfam" id="PF00072">
    <property type="entry name" value="Response_reg"/>
    <property type="match status" value="1"/>
</dbReference>
<dbReference type="Gene3D" id="3.30.450.20">
    <property type="entry name" value="PAS domain"/>
    <property type="match status" value="1"/>
</dbReference>
<dbReference type="GO" id="GO:0000160">
    <property type="term" value="P:phosphorelay signal transduction system"/>
    <property type="evidence" value="ECO:0007669"/>
    <property type="project" value="InterPro"/>
</dbReference>
<dbReference type="PANTHER" id="PTHR41523">
    <property type="entry name" value="TWO-COMPONENT SYSTEM SENSOR PROTEIN"/>
    <property type="match status" value="1"/>
</dbReference>
<proteinExistence type="predicted"/>
<dbReference type="SMART" id="SM00448">
    <property type="entry name" value="REC"/>
    <property type="match status" value="1"/>
</dbReference>
<dbReference type="PROSITE" id="PS50109">
    <property type="entry name" value="HIS_KIN"/>
    <property type="match status" value="1"/>
</dbReference>
<name>A0AAX1UNE3_CERSP</name>
<dbReference type="SUPFAM" id="SSF52172">
    <property type="entry name" value="CheY-like"/>
    <property type="match status" value="1"/>
</dbReference>
<evidence type="ECO:0000256" key="4">
    <source>
        <dbReference type="ARBA" id="ARBA00022679"/>
    </source>
</evidence>
<evidence type="ECO:0000256" key="6">
    <source>
        <dbReference type="ARBA" id="ARBA00022777"/>
    </source>
</evidence>
<evidence type="ECO:0000256" key="1">
    <source>
        <dbReference type="ARBA" id="ARBA00000085"/>
    </source>
</evidence>
<dbReference type="SMART" id="SM00387">
    <property type="entry name" value="HATPase_c"/>
    <property type="match status" value="1"/>
</dbReference>